<organism evidence="6 7">
    <name type="scientific">Nocardiopsis flavescens</name>
    <dbReference type="NCBI Taxonomy" id="758803"/>
    <lineage>
        <taxon>Bacteria</taxon>
        <taxon>Bacillati</taxon>
        <taxon>Actinomycetota</taxon>
        <taxon>Actinomycetes</taxon>
        <taxon>Streptosporangiales</taxon>
        <taxon>Nocardiopsidaceae</taxon>
        <taxon>Nocardiopsis</taxon>
    </lineage>
</organism>
<accession>A0A1M6B0Q5</accession>
<evidence type="ECO:0000256" key="2">
    <source>
        <dbReference type="PIRSR" id="PIRSR601310-3"/>
    </source>
</evidence>
<dbReference type="Pfam" id="PF01230">
    <property type="entry name" value="HIT"/>
    <property type="match status" value="1"/>
</dbReference>
<feature type="region of interest" description="Disordered" evidence="4">
    <location>
        <begin position="1"/>
        <end position="31"/>
    </location>
</feature>
<dbReference type="RefSeq" id="WP_342745973.1">
    <property type="nucleotide sequence ID" value="NZ_FQZK01000001.1"/>
</dbReference>
<evidence type="ECO:0000313" key="7">
    <source>
        <dbReference type="Proteomes" id="UP000184452"/>
    </source>
</evidence>
<evidence type="ECO:0000256" key="4">
    <source>
        <dbReference type="SAM" id="MobiDB-lite"/>
    </source>
</evidence>
<dbReference type="EMBL" id="FQZK01000001">
    <property type="protein sequence ID" value="SHI42315.1"/>
    <property type="molecule type" value="Genomic_DNA"/>
</dbReference>
<evidence type="ECO:0000313" key="6">
    <source>
        <dbReference type="EMBL" id="SHI42315.1"/>
    </source>
</evidence>
<evidence type="ECO:0000256" key="3">
    <source>
        <dbReference type="PROSITE-ProRule" id="PRU00464"/>
    </source>
</evidence>
<dbReference type="SUPFAM" id="SSF54197">
    <property type="entry name" value="HIT-like"/>
    <property type="match status" value="1"/>
</dbReference>
<evidence type="ECO:0000256" key="1">
    <source>
        <dbReference type="PIRSR" id="PIRSR601310-1"/>
    </source>
</evidence>
<dbReference type="Proteomes" id="UP000184452">
    <property type="component" value="Unassembled WGS sequence"/>
</dbReference>
<dbReference type="Gene3D" id="3.30.428.10">
    <property type="entry name" value="HIT-like"/>
    <property type="match status" value="1"/>
</dbReference>
<dbReference type="InterPro" id="IPR001310">
    <property type="entry name" value="Histidine_triad_HIT"/>
</dbReference>
<dbReference type="PROSITE" id="PS51084">
    <property type="entry name" value="HIT_2"/>
    <property type="match status" value="1"/>
</dbReference>
<dbReference type="InterPro" id="IPR011146">
    <property type="entry name" value="HIT-like"/>
</dbReference>
<name>A0A1M6B0Q5_9ACTN</name>
<feature type="compositionally biased region" description="Basic and acidic residues" evidence="4">
    <location>
        <begin position="9"/>
        <end position="20"/>
    </location>
</feature>
<dbReference type="STRING" id="758803.SAMN05421803_101179"/>
<dbReference type="PRINTS" id="PR00332">
    <property type="entry name" value="HISTRIAD"/>
</dbReference>
<proteinExistence type="predicted"/>
<feature type="domain" description="HIT" evidence="5">
    <location>
        <begin position="36"/>
        <end position="134"/>
    </location>
</feature>
<protein>
    <submittedName>
        <fullName evidence="6">Histidine triad (HIT) family protein</fullName>
    </submittedName>
</protein>
<reference evidence="6 7" key="1">
    <citation type="submission" date="2016-11" db="EMBL/GenBank/DDBJ databases">
        <authorList>
            <person name="Jaros S."/>
            <person name="Januszkiewicz K."/>
            <person name="Wedrychowicz H."/>
        </authorList>
    </citation>
    <scope>NUCLEOTIDE SEQUENCE [LARGE SCALE GENOMIC DNA]</scope>
    <source>
        <strain evidence="6 7">CGMCC 4.5723</strain>
    </source>
</reference>
<dbReference type="PANTHER" id="PTHR23089">
    <property type="entry name" value="HISTIDINE TRIAD HIT PROTEIN"/>
    <property type="match status" value="1"/>
</dbReference>
<sequence length="146" mass="15254">MRHPTPARRVPEHPEKRPDTGADTPPGGGPVSAPCPFCEVVAGRAPATVVRDWPDALAIRPRRPVADDHVLVIPRVHVVDAARDPGVTAAAMRRAAELLVPGAHVGVNTGAAAGQTVFHLHIHLWGCLGGTRCMPWGCPPPGPAPS</sequence>
<feature type="active site" description="Tele-AMP-histidine intermediate" evidence="1">
    <location>
        <position position="121"/>
    </location>
</feature>
<keyword evidence="7" id="KW-1185">Reference proteome</keyword>
<feature type="short sequence motif" description="Histidine triad motif" evidence="2 3">
    <location>
        <begin position="119"/>
        <end position="123"/>
    </location>
</feature>
<dbReference type="InterPro" id="IPR036265">
    <property type="entry name" value="HIT-like_sf"/>
</dbReference>
<evidence type="ECO:0000259" key="5">
    <source>
        <dbReference type="PROSITE" id="PS51084"/>
    </source>
</evidence>
<dbReference type="GO" id="GO:0003824">
    <property type="term" value="F:catalytic activity"/>
    <property type="evidence" value="ECO:0007669"/>
    <property type="project" value="InterPro"/>
</dbReference>
<dbReference type="AlphaFoldDB" id="A0A1M6B0Q5"/>
<gene>
    <name evidence="6" type="ORF">SAMN05421803_101179</name>
</gene>